<dbReference type="CDD" id="cd00207">
    <property type="entry name" value="fer2"/>
    <property type="match status" value="1"/>
</dbReference>
<organism evidence="6 7">
    <name type="scientific">Flagellimonas aurea</name>
    <dbReference type="NCBI Taxonomy" id="2915619"/>
    <lineage>
        <taxon>Bacteria</taxon>
        <taxon>Pseudomonadati</taxon>
        <taxon>Bacteroidota</taxon>
        <taxon>Flavobacteriia</taxon>
        <taxon>Flavobacteriales</taxon>
        <taxon>Flavobacteriaceae</taxon>
        <taxon>Flagellimonas</taxon>
    </lineage>
</organism>
<dbReference type="InterPro" id="IPR036010">
    <property type="entry name" value="2Fe-2S_ferredoxin-like_sf"/>
</dbReference>
<comment type="subcellular location">
    <subcellularLocation>
        <location evidence="1">Cell membrane</location>
        <topology evidence="1">Multi-pass membrane protein</topology>
    </subcellularLocation>
</comment>
<dbReference type="InterPro" id="IPR001054">
    <property type="entry name" value="A/G_cyclase"/>
</dbReference>
<dbReference type="PROSITE" id="PS50125">
    <property type="entry name" value="GUANYLATE_CYCLASE_2"/>
    <property type="match status" value="1"/>
</dbReference>
<dbReference type="Gene3D" id="3.30.70.1230">
    <property type="entry name" value="Nucleotide cyclase"/>
    <property type="match status" value="1"/>
</dbReference>
<dbReference type="Proteomes" id="UP000664044">
    <property type="component" value="Unassembled WGS sequence"/>
</dbReference>
<dbReference type="InterPro" id="IPR050697">
    <property type="entry name" value="Adenylyl/Guanylyl_Cyclase_3/4"/>
</dbReference>
<dbReference type="SUPFAM" id="SSF55073">
    <property type="entry name" value="Nucleotide cyclase"/>
    <property type="match status" value="1"/>
</dbReference>
<evidence type="ECO:0000259" key="4">
    <source>
        <dbReference type="PROSITE" id="PS50125"/>
    </source>
</evidence>
<keyword evidence="3" id="KW-0472">Membrane</keyword>
<gene>
    <name evidence="6" type="ORF">J0656_07570</name>
</gene>
<feature type="domain" description="Guanylate cyclase" evidence="4">
    <location>
        <begin position="129"/>
        <end position="262"/>
    </location>
</feature>
<dbReference type="CDD" id="cd07302">
    <property type="entry name" value="CHD"/>
    <property type="match status" value="1"/>
</dbReference>
<dbReference type="RefSeq" id="WP_207032653.1">
    <property type="nucleotide sequence ID" value="NZ_JAFLNL010000003.1"/>
</dbReference>
<evidence type="ECO:0000313" key="7">
    <source>
        <dbReference type="Proteomes" id="UP000664044"/>
    </source>
</evidence>
<dbReference type="InterPro" id="IPR001041">
    <property type="entry name" value="2Fe-2S_ferredoxin-type"/>
</dbReference>
<dbReference type="Pfam" id="PF00111">
    <property type="entry name" value="Fer2"/>
    <property type="match status" value="1"/>
</dbReference>
<dbReference type="SUPFAM" id="SSF54292">
    <property type="entry name" value="2Fe-2S ferredoxin-like"/>
    <property type="match status" value="1"/>
</dbReference>
<reference evidence="6 7" key="1">
    <citation type="submission" date="2021-03" db="EMBL/GenBank/DDBJ databases">
        <title>Muricauda lutimaris sp. nov. and Muricauda ruestringensis sp. nov, two marine members of the Flavobacteriaceae isolated from deep sea sediments of Western Pacific.</title>
        <authorList>
            <person name="Zhao S."/>
            <person name="Liu R."/>
        </authorList>
    </citation>
    <scope>NUCLEOTIDE SEQUENCE [LARGE SCALE GENOMIC DNA]</scope>
    <source>
        <strain evidence="6 7">BC31-1-A7</strain>
    </source>
</reference>
<keyword evidence="2" id="KW-1003">Cell membrane</keyword>
<keyword evidence="7" id="KW-1185">Reference proteome</keyword>
<feature type="domain" description="2Fe-2S ferredoxin-type" evidence="5">
    <location>
        <begin position="9"/>
        <end position="104"/>
    </location>
</feature>
<evidence type="ECO:0000256" key="3">
    <source>
        <dbReference type="ARBA" id="ARBA00023136"/>
    </source>
</evidence>
<evidence type="ECO:0000259" key="5">
    <source>
        <dbReference type="PROSITE" id="PS51085"/>
    </source>
</evidence>
<dbReference type="InterPro" id="IPR012675">
    <property type="entry name" value="Beta-grasp_dom_sf"/>
</dbReference>
<evidence type="ECO:0000256" key="1">
    <source>
        <dbReference type="ARBA" id="ARBA00004651"/>
    </source>
</evidence>
<dbReference type="PANTHER" id="PTHR43081:SF17">
    <property type="entry name" value="BLL5647 PROTEIN"/>
    <property type="match status" value="1"/>
</dbReference>
<evidence type="ECO:0000313" key="6">
    <source>
        <dbReference type="EMBL" id="MBO0353871.1"/>
    </source>
</evidence>
<dbReference type="EMBL" id="JAFLNL010000003">
    <property type="protein sequence ID" value="MBO0353871.1"/>
    <property type="molecule type" value="Genomic_DNA"/>
</dbReference>
<evidence type="ECO:0000256" key="2">
    <source>
        <dbReference type="ARBA" id="ARBA00022475"/>
    </source>
</evidence>
<comment type="caution">
    <text evidence="6">The sequence shown here is derived from an EMBL/GenBank/DDBJ whole genome shotgun (WGS) entry which is preliminary data.</text>
</comment>
<sequence>MNDKVRTYHNITIVNEEASFLISSDDSILKASLKKEIPFCCECGGRARCSTCRILVISGEEHLSEANTAEKNVQRYFGLADNVRLACQTYVKGGSVKIKRIMNDESDYPLYLRNKIMGNENIGKEMRLCLLFMDIRNFTPFVEHHLAFDVIHVVRKLFYHFEEIIKEHGGRIVETAGDGLYAAFGFDQNAKESANNAVDAVSEMFKALEQLNETYFKKYFDQQIEVGVGAHLGKVAAGDLLLHGNPHQLVMGYPVNVAARIQDLTKKLNNNFIISEEVFMQLRYKPNAVHTVERLKGVEEPFTLYLLGEEFLYQNK</sequence>
<dbReference type="PANTHER" id="PTHR43081">
    <property type="entry name" value="ADENYLATE CYCLASE, TERMINAL-DIFFERENTIATION SPECIFIC-RELATED"/>
    <property type="match status" value="1"/>
</dbReference>
<dbReference type="Gene3D" id="3.10.20.30">
    <property type="match status" value="1"/>
</dbReference>
<name>A0ABS3G388_9FLAO</name>
<dbReference type="Pfam" id="PF00211">
    <property type="entry name" value="Guanylate_cyc"/>
    <property type="match status" value="1"/>
</dbReference>
<protein>
    <submittedName>
        <fullName evidence="6">Adenylate/guanylate cyclase domain-containing protein</fullName>
    </submittedName>
</protein>
<proteinExistence type="predicted"/>
<dbReference type="InterPro" id="IPR029787">
    <property type="entry name" value="Nucleotide_cyclase"/>
</dbReference>
<accession>A0ABS3G388</accession>
<dbReference type="SMART" id="SM00044">
    <property type="entry name" value="CYCc"/>
    <property type="match status" value="1"/>
</dbReference>
<dbReference type="PROSITE" id="PS51085">
    <property type="entry name" value="2FE2S_FER_2"/>
    <property type="match status" value="1"/>
</dbReference>